<evidence type="ECO:0000313" key="2">
    <source>
        <dbReference type="Proteomes" id="UP000515160"/>
    </source>
</evidence>
<keyword evidence="2" id="KW-1185">Reference proteome</keyword>
<protein>
    <submittedName>
        <fullName evidence="3">Uncharacterized protein LOC117570124</fullName>
    </submittedName>
</protein>
<reference evidence="3" key="1">
    <citation type="submission" date="2025-08" db="UniProtKB">
        <authorList>
            <consortium name="RefSeq"/>
        </authorList>
    </citation>
    <scope>IDENTIFICATION</scope>
    <source>
        <strain evidence="3">15112-1751.03</strain>
        <tissue evidence="3">Whole Adult</tissue>
    </source>
</reference>
<name>A0A6P8X6K0_DROAB</name>
<dbReference type="AlphaFoldDB" id="A0A6P8X6K0"/>
<gene>
    <name evidence="3" type="primary">LOC117570124</name>
</gene>
<dbReference type="GeneID" id="117570124"/>
<feature type="region of interest" description="Disordered" evidence="1">
    <location>
        <begin position="213"/>
        <end position="289"/>
    </location>
</feature>
<sequence length="434" mass="48518">MSYEQQPMPPHGQQQMGFNPGYNMYQPMQPANMHPQPYPQYIQPLAMPFPANMPVLMAPQPVPVPHVMVPLPPAAMQNMPHYPLPYNNNNGNHVHATSAAQMNFQLQNETITSPPEQSMPKMKPEPKKPEPMPMPTPKAKRKLLLELTANCVVPKNKPVEGLLYDPDFLDAAQLEANNYLMAGIWYDDYDHMRDTTPPIEGVCFLNPFYSTQPKAPEKPRHHRQHRPNPVPYTKPPAALAKGLPHFPSPSPSHSHSHSQLASLHRLTNANDVNGHGPSMTPRDRTGSEGEQWHTNLLEIDGERMQQEEAKRQQLDQLELDATTAAFEAMQFPGGNNAAAARSRRQRRNRCRGLTQSFGIVAPVLPDISGNRSNNNNMQAVNDVMSLFDAKPVDEKMLPAAAAEVNPNNGLPEEKQGEWPLLFIPNRSEGNMKST</sequence>
<dbReference type="Proteomes" id="UP000515160">
    <property type="component" value="Chromosome X"/>
</dbReference>
<evidence type="ECO:0000313" key="3">
    <source>
        <dbReference type="RefSeq" id="XP_034107483.1"/>
    </source>
</evidence>
<dbReference type="OrthoDB" id="7865137at2759"/>
<feature type="region of interest" description="Disordered" evidence="1">
    <location>
        <begin position="111"/>
        <end position="135"/>
    </location>
</feature>
<proteinExistence type="predicted"/>
<dbReference type="RefSeq" id="XP_034107483.1">
    <property type="nucleotide sequence ID" value="XM_034251592.2"/>
</dbReference>
<evidence type="ECO:0000256" key="1">
    <source>
        <dbReference type="SAM" id="MobiDB-lite"/>
    </source>
</evidence>
<organism evidence="2 3">
    <name type="scientific">Drosophila albomicans</name>
    <name type="common">Fruit fly</name>
    <dbReference type="NCBI Taxonomy" id="7291"/>
    <lineage>
        <taxon>Eukaryota</taxon>
        <taxon>Metazoa</taxon>
        <taxon>Ecdysozoa</taxon>
        <taxon>Arthropoda</taxon>
        <taxon>Hexapoda</taxon>
        <taxon>Insecta</taxon>
        <taxon>Pterygota</taxon>
        <taxon>Neoptera</taxon>
        <taxon>Endopterygota</taxon>
        <taxon>Diptera</taxon>
        <taxon>Brachycera</taxon>
        <taxon>Muscomorpha</taxon>
        <taxon>Ephydroidea</taxon>
        <taxon>Drosophilidae</taxon>
        <taxon>Drosophila</taxon>
    </lineage>
</organism>
<feature type="compositionally biased region" description="Polar residues" evidence="1">
    <location>
        <begin position="259"/>
        <end position="271"/>
    </location>
</feature>
<feature type="region of interest" description="Disordered" evidence="1">
    <location>
        <begin position="1"/>
        <end position="23"/>
    </location>
</feature>
<accession>A0A6P8X6K0</accession>